<name>A0A7X0MV59_9GAMM</name>
<gene>
    <name evidence="2" type="ORF">HNR48_001664</name>
</gene>
<dbReference type="Proteomes" id="UP000528457">
    <property type="component" value="Unassembled WGS sequence"/>
</dbReference>
<dbReference type="PROSITE" id="PS51819">
    <property type="entry name" value="VOC"/>
    <property type="match status" value="1"/>
</dbReference>
<dbReference type="EMBL" id="JACHHT010000001">
    <property type="protein sequence ID" value="MBB6521386.1"/>
    <property type="molecule type" value="Genomic_DNA"/>
</dbReference>
<evidence type="ECO:0000313" key="3">
    <source>
        <dbReference type="Proteomes" id="UP000528457"/>
    </source>
</evidence>
<dbReference type="GO" id="GO:0051213">
    <property type="term" value="F:dioxygenase activity"/>
    <property type="evidence" value="ECO:0007669"/>
    <property type="project" value="UniProtKB-KW"/>
</dbReference>
<keyword evidence="3" id="KW-1185">Reference proteome</keyword>
<dbReference type="SUPFAM" id="SSF54593">
    <property type="entry name" value="Glyoxalase/Bleomycin resistance protein/Dihydroxybiphenyl dioxygenase"/>
    <property type="match status" value="1"/>
</dbReference>
<dbReference type="InterPro" id="IPR029068">
    <property type="entry name" value="Glyas_Bleomycin-R_OHBP_Dase"/>
</dbReference>
<dbReference type="InterPro" id="IPR037523">
    <property type="entry name" value="VOC_core"/>
</dbReference>
<dbReference type="InParanoid" id="A0A7X0MV59"/>
<protein>
    <submittedName>
        <fullName evidence="2">Catechol 2,3-dioxygenase-like lactoylglutathione lyase family enzyme</fullName>
    </submittedName>
</protein>
<evidence type="ECO:0000313" key="2">
    <source>
        <dbReference type="EMBL" id="MBB6521386.1"/>
    </source>
</evidence>
<evidence type="ECO:0000259" key="1">
    <source>
        <dbReference type="PROSITE" id="PS51819"/>
    </source>
</evidence>
<reference evidence="2 3" key="1">
    <citation type="submission" date="2020-08" db="EMBL/GenBank/DDBJ databases">
        <title>Genomic Encyclopedia of Type Strains, Phase IV (KMG-IV): sequencing the most valuable type-strain genomes for metagenomic binning, comparative biology and taxonomic classification.</title>
        <authorList>
            <person name="Goeker M."/>
        </authorList>
    </citation>
    <scope>NUCLEOTIDE SEQUENCE [LARGE SCALE GENOMIC DNA]</scope>
    <source>
        <strain evidence="2 3">DSM 22368</strain>
    </source>
</reference>
<sequence length="121" mass="13571">MPAKCTGLSWLGVKTDKFEEMKRFYGEHLGLELVSESDGFVMFQADNGDAFELFDAERNEYPHFSSAPVAGFQVDDIEAAKKELESNGIEFIGGIGGSNERSRWAHFRGPDGNIYELKWQA</sequence>
<proteinExistence type="predicted"/>
<dbReference type="Pfam" id="PF00903">
    <property type="entry name" value="Glyoxalase"/>
    <property type="match status" value="1"/>
</dbReference>
<organism evidence="2 3">
    <name type="scientific">Pseudoteredinibacter isoporae</name>
    <dbReference type="NCBI Taxonomy" id="570281"/>
    <lineage>
        <taxon>Bacteria</taxon>
        <taxon>Pseudomonadati</taxon>
        <taxon>Pseudomonadota</taxon>
        <taxon>Gammaproteobacteria</taxon>
        <taxon>Cellvibrionales</taxon>
        <taxon>Cellvibrionaceae</taxon>
        <taxon>Pseudoteredinibacter</taxon>
    </lineage>
</organism>
<keyword evidence="2" id="KW-0560">Oxidoreductase</keyword>
<accession>A0A7X0MV59</accession>
<feature type="domain" description="VOC" evidence="1">
    <location>
        <begin position="7"/>
        <end position="120"/>
    </location>
</feature>
<dbReference type="Gene3D" id="3.10.180.10">
    <property type="entry name" value="2,3-Dihydroxybiphenyl 1,2-Dioxygenase, domain 1"/>
    <property type="match status" value="1"/>
</dbReference>
<dbReference type="GO" id="GO:0016829">
    <property type="term" value="F:lyase activity"/>
    <property type="evidence" value="ECO:0007669"/>
    <property type="project" value="UniProtKB-KW"/>
</dbReference>
<dbReference type="InterPro" id="IPR004360">
    <property type="entry name" value="Glyas_Fos-R_dOase_dom"/>
</dbReference>
<dbReference type="RefSeq" id="WP_166848607.1">
    <property type="nucleotide sequence ID" value="NZ_JAAONY010000001.1"/>
</dbReference>
<keyword evidence="2" id="KW-0456">Lyase</keyword>
<comment type="caution">
    <text evidence="2">The sequence shown here is derived from an EMBL/GenBank/DDBJ whole genome shotgun (WGS) entry which is preliminary data.</text>
</comment>
<dbReference type="CDD" id="cd06587">
    <property type="entry name" value="VOC"/>
    <property type="match status" value="1"/>
</dbReference>
<dbReference type="AlphaFoldDB" id="A0A7X0MV59"/>
<keyword evidence="2" id="KW-0223">Dioxygenase</keyword>